<organism evidence="1 2">
    <name type="scientific">Botrimarina mediterranea</name>
    <dbReference type="NCBI Taxonomy" id="2528022"/>
    <lineage>
        <taxon>Bacteria</taxon>
        <taxon>Pseudomonadati</taxon>
        <taxon>Planctomycetota</taxon>
        <taxon>Planctomycetia</taxon>
        <taxon>Pirellulales</taxon>
        <taxon>Lacipirellulaceae</taxon>
        <taxon>Botrimarina</taxon>
    </lineage>
</organism>
<dbReference type="KEGG" id="bmei:Spa11_23290"/>
<protein>
    <recommendedName>
        <fullName evidence="3">Type 4 fimbrial biogenesis protein PilX N-terminal domain-containing protein</fullName>
    </recommendedName>
</protein>
<gene>
    <name evidence="1" type="ORF">Spa11_23290</name>
</gene>
<evidence type="ECO:0000313" key="1">
    <source>
        <dbReference type="EMBL" id="QDV74129.1"/>
    </source>
</evidence>
<proteinExistence type="predicted"/>
<keyword evidence="2" id="KW-1185">Reference proteome</keyword>
<dbReference type="EMBL" id="CP036349">
    <property type="protein sequence ID" value="QDV74129.1"/>
    <property type="molecule type" value="Genomic_DNA"/>
</dbReference>
<evidence type="ECO:0000313" key="2">
    <source>
        <dbReference type="Proteomes" id="UP000316426"/>
    </source>
</evidence>
<reference evidence="1 2" key="1">
    <citation type="submission" date="2019-02" db="EMBL/GenBank/DDBJ databases">
        <title>Deep-cultivation of Planctomycetes and their phenomic and genomic characterization uncovers novel biology.</title>
        <authorList>
            <person name="Wiegand S."/>
            <person name="Jogler M."/>
            <person name="Boedeker C."/>
            <person name="Pinto D."/>
            <person name="Vollmers J."/>
            <person name="Rivas-Marin E."/>
            <person name="Kohn T."/>
            <person name="Peeters S.H."/>
            <person name="Heuer A."/>
            <person name="Rast P."/>
            <person name="Oberbeckmann S."/>
            <person name="Bunk B."/>
            <person name="Jeske O."/>
            <person name="Meyerdierks A."/>
            <person name="Storesund J.E."/>
            <person name="Kallscheuer N."/>
            <person name="Luecker S."/>
            <person name="Lage O.M."/>
            <person name="Pohl T."/>
            <person name="Merkel B.J."/>
            <person name="Hornburger P."/>
            <person name="Mueller R.-W."/>
            <person name="Bruemmer F."/>
            <person name="Labrenz M."/>
            <person name="Spormann A.M."/>
            <person name="Op den Camp H."/>
            <person name="Overmann J."/>
            <person name="Amann R."/>
            <person name="Jetten M.S.M."/>
            <person name="Mascher T."/>
            <person name="Medema M.H."/>
            <person name="Devos D.P."/>
            <person name="Kaster A.-K."/>
            <person name="Ovreas L."/>
            <person name="Rohde M."/>
            <person name="Galperin M.Y."/>
            <person name="Jogler C."/>
        </authorList>
    </citation>
    <scope>NUCLEOTIDE SEQUENCE [LARGE SCALE GENOMIC DNA]</scope>
    <source>
        <strain evidence="1 2">Spa11</strain>
    </source>
</reference>
<evidence type="ECO:0008006" key="3">
    <source>
        <dbReference type="Google" id="ProtNLM"/>
    </source>
</evidence>
<name>A0A518K8L5_9BACT</name>
<sequence>MGTVMVSKLSRRFDNVSRRPNRRGVALLMCLFLVCMVSTFVLNIAQTETLQLAVTRNSIEYEQSLYWANAGVHHVCAQLLADSAWRGTVTDGVLPPALQPAGYSATALDDGAGNVLVTATGYSGLGSRTISATVEF</sequence>
<dbReference type="AlphaFoldDB" id="A0A518K8L5"/>
<accession>A0A518K8L5</accession>
<dbReference type="Proteomes" id="UP000316426">
    <property type="component" value="Chromosome"/>
</dbReference>